<sequence length="140" mass="15053">MKVVDGKQRVNRASPWAASEEQVGRWAASGGFTSCLVAAPALQPIAVMDRLLPLLAPSAPFAIFSNSPLPLAMAMAKLRKTGQALALQMTENWHREYQVLPARTHPTMSTSGTGGYILSGIKVISPPRTEADRSAKKPRT</sequence>
<proteinExistence type="inferred from homology"/>
<dbReference type="GO" id="GO:0005634">
    <property type="term" value="C:nucleus"/>
    <property type="evidence" value="ECO:0007669"/>
    <property type="project" value="UniProtKB-SubCell"/>
</dbReference>
<dbReference type="PANTHER" id="PTHR12945">
    <property type="entry name" value="TRANSLATION INITIATION FACTOR EIF3-RELATED"/>
    <property type="match status" value="1"/>
</dbReference>
<reference evidence="8" key="1">
    <citation type="submission" date="2021-01" db="EMBL/GenBank/DDBJ databases">
        <authorList>
            <person name="Corre E."/>
            <person name="Pelletier E."/>
            <person name="Niang G."/>
            <person name="Scheremetjew M."/>
            <person name="Finn R."/>
            <person name="Kale V."/>
            <person name="Holt S."/>
            <person name="Cochrane G."/>
            <person name="Meng A."/>
            <person name="Brown T."/>
            <person name="Cohen L."/>
        </authorList>
    </citation>
    <scope>NUCLEOTIDE SEQUENCE</scope>
    <source>
        <strain evidence="8">PLY429</strain>
    </source>
</reference>
<protein>
    <recommendedName>
        <fullName evidence="3">tRNA (adenine(58)-N(1))-methyltransferase non-catalytic subunit TRM6</fullName>
    </recommendedName>
    <alternativeName>
        <fullName evidence="6">tRNA(m1A58)-methyltransferase subunit TRM6</fullName>
    </alternativeName>
</protein>
<evidence type="ECO:0000256" key="6">
    <source>
        <dbReference type="ARBA" id="ARBA00032319"/>
    </source>
</evidence>
<dbReference type="InterPro" id="IPR029063">
    <property type="entry name" value="SAM-dependent_MTases_sf"/>
</dbReference>
<organism evidence="8">
    <name type="scientific">Tetraselmis chuii</name>
    <dbReference type="NCBI Taxonomy" id="63592"/>
    <lineage>
        <taxon>Eukaryota</taxon>
        <taxon>Viridiplantae</taxon>
        <taxon>Chlorophyta</taxon>
        <taxon>core chlorophytes</taxon>
        <taxon>Chlorodendrophyceae</taxon>
        <taxon>Chlorodendrales</taxon>
        <taxon>Chlorodendraceae</taxon>
        <taxon>Tetraselmis</taxon>
    </lineage>
</organism>
<dbReference type="Gene3D" id="3.40.50.150">
    <property type="entry name" value="Vaccinia Virus protein VP39"/>
    <property type="match status" value="1"/>
</dbReference>
<accession>A0A6U1KCN5</accession>
<name>A0A6U1KCN5_9CHLO</name>
<dbReference type="AlphaFoldDB" id="A0A6U1KCN5"/>
<gene>
    <name evidence="7" type="ORF">TCHU04912_LOCUS18496</name>
    <name evidence="8" type="ORF">TCHU04912_LOCUS18497</name>
</gene>
<evidence type="ECO:0000313" key="8">
    <source>
        <dbReference type="EMBL" id="CAD9216257.1"/>
    </source>
</evidence>
<evidence type="ECO:0000256" key="2">
    <source>
        <dbReference type="ARBA" id="ARBA00008320"/>
    </source>
</evidence>
<dbReference type="EMBL" id="HBGG01035342">
    <property type="protein sequence ID" value="CAD9216256.1"/>
    <property type="molecule type" value="Transcribed_RNA"/>
</dbReference>
<dbReference type="PANTHER" id="PTHR12945:SF0">
    <property type="entry name" value="TRNA (ADENINE(58)-N(1))-METHYLTRANSFERASE NON-CATALYTIC SUBUNIT TRM6"/>
    <property type="match status" value="1"/>
</dbReference>
<dbReference type="EMBL" id="HBGG01035343">
    <property type="protein sequence ID" value="CAD9216257.1"/>
    <property type="molecule type" value="Transcribed_RNA"/>
</dbReference>
<comment type="subcellular location">
    <subcellularLocation>
        <location evidence="1">Nucleus</location>
    </subcellularLocation>
</comment>
<keyword evidence="5" id="KW-0539">Nucleus</keyword>
<evidence type="ECO:0000313" key="7">
    <source>
        <dbReference type="EMBL" id="CAD9216256.1"/>
    </source>
</evidence>
<evidence type="ECO:0000256" key="1">
    <source>
        <dbReference type="ARBA" id="ARBA00004123"/>
    </source>
</evidence>
<evidence type="ECO:0000256" key="3">
    <source>
        <dbReference type="ARBA" id="ARBA00021704"/>
    </source>
</evidence>
<dbReference type="GO" id="GO:0031515">
    <property type="term" value="C:tRNA (m1A) methyltransferase complex"/>
    <property type="evidence" value="ECO:0007669"/>
    <property type="project" value="InterPro"/>
</dbReference>
<comment type="similarity">
    <text evidence="2">Belongs to the TRM6/GCD10 family.</text>
</comment>
<evidence type="ECO:0000256" key="5">
    <source>
        <dbReference type="ARBA" id="ARBA00023242"/>
    </source>
</evidence>
<dbReference type="GO" id="GO:0030488">
    <property type="term" value="P:tRNA methylation"/>
    <property type="evidence" value="ECO:0007669"/>
    <property type="project" value="InterPro"/>
</dbReference>
<keyword evidence="4" id="KW-0819">tRNA processing</keyword>
<dbReference type="InterPro" id="IPR017423">
    <property type="entry name" value="TRM6"/>
</dbReference>
<evidence type="ECO:0000256" key="4">
    <source>
        <dbReference type="ARBA" id="ARBA00022694"/>
    </source>
</evidence>